<protein>
    <submittedName>
        <fullName evidence="1">Uncharacterized protein</fullName>
    </submittedName>
</protein>
<accession>A0A8H7AD76</accession>
<proteinExistence type="predicted"/>
<name>A0A8H7AD76_9EURO</name>
<evidence type="ECO:0000313" key="2">
    <source>
        <dbReference type="Proteomes" id="UP000606974"/>
    </source>
</evidence>
<dbReference type="EMBL" id="JAACFV010000122">
    <property type="protein sequence ID" value="KAF7504952.1"/>
    <property type="molecule type" value="Genomic_DNA"/>
</dbReference>
<dbReference type="OrthoDB" id="3259529at2759"/>
<gene>
    <name evidence="1" type="ORF">GJ744_001533</name>
</gene>
<reference evidence="1" key="1">
    <citation type="submission" date="2020-02" db="EMBL/GenBank/DDBJ databases">
        <authorList>
            <person name="Palmer J.M."/>
        </authorList>
    </citation>
    <scope>NUCLEOTIDE SEQUENCE</scope>
    <source>
        <strain evidence="1">EPUS1.4</strain>
        <tissue evidence="1">Thallus</tissue>
    </source>
</reference>
<organism evidence="1 2">
    <name type="scientific">Endocarpon pusillum</name>
    <dbReference type="NCBI Taxonomy" id="364733"/>
    <lineage>
        <taxon>Eukaryota</taxon>
        <taxon>Fungi</taxon>
        <taxon>Dikarya</taxon>
        <taxon>Ascomycota</taxon>
        <taxon>Pezizomycotina</taxon>
        <taxon>Eurotiomycetes</taxon>
        <taxon>Chaetothyriomycetidae</taxon>
        <taxon>Verrucariales</taxon>
        <taxon>Verrucariaceae</taxon>
        <taxon>Endocarpon</taxon>
    </lineage>
</organism>
<sequence length="57" mass="6488">MDIPYPKLHLFVQSRIDTCDDVNLADVIDGMDLSEDWGADNLDLNDADDSCWAEWTN</sequence>
<evidence type="ECO:0000313" key="1">
    <source>
        <dbReference type="EMBL" id="KAF7504952.1"/>
    </source>
</evidence>
<dbReference type="Proteomes" id="UP000606974">
    <property type="component" value="Unassembled WGS sequence"/>
</dbReference>
<comment type="caution">
    <text evidence="1">The sequence shown here is derived from an EMBL/GenBank/DDBJ whole genome shotgun (WGS) entry which is preliminary data.</text>
</comment>
<dbReference type="AlphaFoldDB" id="A0A8H7AD76"/>
<keyword evidence="2" id="KW-1185">Reference proteome</keyword>